<dbReference type="Proteomes" id="UP001194468">
    <property type="component" value="Unassembled WGS sequence"/>
</dbReference>
<evidence type="ECO:0000256" key="2">
    <source>
        <dbReference type="SAM" id="SignalP"/>
    </source>
</evidence>
<reference evidence="3" key="1">
    <citation type="submission" date="2019-10" db="EMBL/GenBank/DDBJ databases">
        <authorList>
            <consortium name="DOE Joint Genome Institute"/>
            <person name="Kuo A."/>
            <person name="Miyauchi S."/>
            <person name="Kiss E."/>
            <person name="Drula E."/>
            <person name="Kohler A."/>
            <person name="Sanchez-Garcia M."/>
            <person name="Andreopoulos B."/>
            <person name="Barry K.W."/>
            <person name="Bonito G."/>
            <person name="Buee M."/>
            <person name="Carver A."/>
            <person name="Chen C."/>
            <person name="Cichocki N."/>
            <person name="Clum A."/>
            <person name="Culley D."/>
            <person name="Crous P.W."/>
            <person name="Fauchery L."/>
            <person name="Girlanda M."/>
            <person name="Hayes R."/>
            <person name="Keri Z."/>
            <person name="LaButti K."/>
            <person name="Lipzen A."/>
            <person name="Lombard V."/>
            <person name="Magnuson J."/>
            <person name="Maillard F."/>
            <person name="Morin E."/>
            <person name="Murat C."/>
            <person name="Nolan M."/>
            <person name="Ohm R."/>
            <person name="Pangilinan J."/>
            <person name="Pereira M."/>
            <person name="Perotto S."/>
            <person name="Peter M."/>
            <person name="Riley R."/>
            <person name="Sitrit Y."/>
            <person name="Stielow B."/>
            <person name="Szollosi G."/>
            <person name="Zifcakova L."/>
            <person name="Stursova M."/>
            <person name="Spatafora J.W."/>
            <person name="Tedersoo L."/>
            <person name="Vaario L.-M."/>
            <person name="Yamada A."/>
            <person name="Yan M."/>
            <person name="Wang P."/>
            <person name="Xu J."/>
            <person name="Bruns T."/>
            <person name="Baldrian P."/>
            <person name="Vilgalys R."/>
            <person name="Henrissat B."/>
            <person name="Grigoriev I.V."/>
            <person name="Hibbett D."/>
            <person name="Nagy L.G."/>
            <person name="Martin F.M."/>
        </authorList>
    </citation>
    <scope>NUCLEOTIDE SEQUENCE</scope>
    <source>
        <strain evidence="3">BED1</strain>
    </source>
</reference>
<dbReference type="EMBL" id="WHUW01000150">
    <property type="protein sequence ID" value="KAF8420914.1"/>
    <property type="molecule type" value="Genomic_DNA"/>
</dbReference>
<proteinExistence type="predicted"/>
<name>A0AAD4BCS3_BOLED</name>
<evidence type="ECO:0000256" key="1">
    <source>
        <dbReference type="SAM" id="MobiDB-lite"/>
    </source>
</evidence>
<dbReference type="AlphaFoldDB" id="A0AAD4BCS3"/>
<feature type="chain" id="PRO_5042214198" description="Secreted protein" evidence="2">
    <location>
        <begin position="32"/>
        <end position="80"/>
    </location>
</feature>
<feature type="signal peptide" evidence="2">
    <location>
        <begin position="1"/>
        <end position="31"/>
    </location>
</feature>
<reference evidence="3" key="2">
    <citation type="journal article" date="2020" name="Nat. Commun.">
        <title>Large-scale genome sequencing of mycorrhizal fungi provides insights into the early evolution of symbiotic traits.</title>
        <authorList>
            <person name="Miyauchi S."/>
            <person name="Kiss E."/>
            <person name="Kuo A."/>
            <person name="Drula E."/>
            <person name="Kohler A."/>
            <person name="Sanchez-Garcia M."/>
            <person name="Morin E."/>
            <person name="Andreopoulos B."/>
            <person name="Barry K.W."/>
            <person name="Bonito G."/>
            <person name="Buee M."/>
            <person name="Carver A."/>
            <person name="Chen C."/>
            <person name="Cichocki N."/>
            <person name="Clum A."/>
            <person name="Culley D."/>
            <person name="Crous P.W."/>
            <person name="Fauchery L."/>
            <person name="Girlanda M."/>
            <person name="Hayes R.D."/>
            <person name="Keri Z."/>
            <person name="LaButti K."/>
            <person name="Lipzen A."/>
            <person name="Lombard V."/>
            <person name="Magnuson J."/>
            <person name="Maillard F."/>
            <person name="Murat C."/>
            <person name="Nolan M."/>
            <person name="Ohm R.A."/>
            <person name="Pangilinan J."/>
            <person name="Pereira M.F."/>
            <person name="Perotto S."/>
            <person name="Peter M."/>
            <person name="Pfister S."/>
            <person name="Riley R."/>
            <person name="Sitrit Y."/>
            <person name="Stielow J.B."/>
            <person name="Szollosi G."/>
            <person name="Zifcakova L."/>
            <person name="Stursova M."/>
            <person name="Spatafora J.W."/>
            <person name="Tedersoo L."/>
            <person name="Vaario L.M."/>
            <person name="Yamada A."/>
            <person name="Yan M."/>
            <person name="Wang P."/>
            <person name="Xu J."/>
            <person name="Bruns T."/>
            <person name="Baldrian P."/>
            <person name="Vilgalys R."/>
            <person name="Dunand C."/>
            <person name="Henrissat B."/>
            <person name="Grigoriev I.V."/>
            <person name="Hibbett D."/>
            <person name="Nagy L.G."/>
            <person name="Martin F.M."/>
        </authorList>
    </citation>
    <scope>NUCLEOTIDE SEQUENCE</scope>
    <source>
        <strain evidence="3">BED1</strain>
    </source>
</reference>
<comment type="caution">
    <text evidence="3">The sequence shown here is derived from an EMBL/GenBank/DDBJ whole genome shotgun (WGS) entry which is preliminary data.</text>
</comment>
<evidence type="ECO:0008006" key="5">
    <source>
        <dbReference type="Google" id="ProtNLM"/>
    </source>
</evidence>
<keyword evidence="2" id="KW-0732">Signal</keyword>
<organism evidence="3 4">
    <name type="scientific">Boletus edulis BED1</name>
    <dbReference type="NCBI Taxonomy" id="1328754"/>
    <lineage>
        <taxon>Eukaryota</taxon>
        <taxon>Fungi</taxon>
        <taxon>Dikarya</taxon>
        <taxon>Basidiomycota</taxon>
        <taxon>Agaricomycotina</taxon>
        <taxon>Agaricomycetes</taxon>
        <taxon>Agaricomycetidae</taxon>
        <taxon>Boletales</taxon>
        <taxon>Boletineae</taxon>
        <taxon>Boletaceae</taxon>
        <taxon>Boletoideae</taxon>
        <taxon>Boletus</taxon>
    </lineage>
</organism>
<accession>A0AAD4BCS3</accession>
<evidence type="ECO:0000313" key="4">
    <source>
        <dbReference type="Proteomes" id="UP001194468"/>
    </source>
</evidence>
<keyword evidence="4" id="KW-1185">Reference proteome</keyword>
<feature type="region of interest" description="Disordered" evidence="1">
    <location>
        <begin position="54"/>
        <end position="80"/>
    </location>
</feature>
<sequence length="80" mass="9072">MWCLPWFFIGRTECLMLDTLCLLLAFTQVRTDQVVVIAQFATYRANPIFHQRKKKTGVPGNSLPRASLDSSVTTETNSHV</sequence>
<evidence type="ECO:0000313" key="3">
    <source>
        <dbReference type="EMBL" id="KAF8420914.1"/>
    </source>
</evidence>
<protein>
    <recommendedName>
        <fullName evidence="5">Secreted protein</fullName>
    </recommendedName>
</protein>
<gene>
    <name evidence="3" type="ORF">L210DRAFT_3574162</name>
</gene>
<feature type="compositionally biased region" description="Polar residues" evidence="1">
    <location>
        <begin position="68"/>
        <end position="80"/>
    </location>
</feature>